<reference evidence="3 4" key="1">
    <citation type="submission" date="2014-07" db="EMBL/GenBank/DDBJ databases">
        <title>Genome of Chryseobacterium luteum DSM 18605.</title>
        <authorList>
            <person name="Stropko S.J."/>
            <person name="Pipes S.E."/>
            <person name="Newman J.D."/>
        </authorList>
    </citation>
    <scope>NUCLEOTIDE SEQUENCE [LARGE SCALE GENOMIC DNA]</scope>
    <source>
        <strain evidence="3 4">DSM 18605</strain>
    </source>
</reference>
<keyword evidence="4" id="KW-1185">Reference proteome</keyword>
<protein>
    <recommendedName>
        <fullName evidence="2">Transposase IS204/IS1001/IS1096/IS1165 DDE domain-containing protein</fullName>
    </recommendedName>
</protein>
<sequence>MKISLLIVSLIISLLSFTQNVNSNVDEIDRDILNYFKARSANASAESFNAKIKTSDYKVEG</sequence>
<gene>
    <name evidence="3" type="ORF">IX38_05150</name>
</gene>
<evidence type="ECO:0000259" key="2">
    <source>
        <dbReference type="Pfam" id="PF01610"/>
    </source>
</evidence>
<dbReference type="Proteomes" id="UP000028703">
    <property type="component" value="Unassembled WGS sequence"/>
</dbReference>
<organism evidence="3 4">
    <name type="scientific">Chryseobacterium luteum</name>
    <dbReference type="NCBI Taxonomy" id="421531"/>
    <lineage>
        <taxon>Bacteria</taxon>
        <taxon>Pseudomonadati</taxon>
        <taxon>Bacteroidota</taxon>
        <taxon>Flavobacteriia</taxon>
        <taxon>Flavobacteriales</taxon>
        <taxon>Weeksellaceae</taxon>
        <taxon>Chryseobacterium group</taxon>
        <taxon>Chryseobacterium</taxon>
    </lineage>
</organism>
<evidence type="ECO:0000313" key="3">
    <source>
        <dbReference type="EMBL" id="KFF08817.1"/>
    </source>
</evidence>
<dbReference type="AlphaFoldDB" id="A0A085ZWK3"/>
<dbReference type="EMBL" id="JPRO01000002">
    <property type="protein sequence ID" value="KFF08817.1"/>
    <property type="molecule type" value="Genomic_DNA"/>
</dbReference>
<comment type="caution">
    <text evidence="3">The sequence shown here is derived from an EMBL/GenBank/DDBJ whole genome shotgun (WGS) entry which is preliminary data.</text>
</comment>
<dbReference type="InterPro" id="IPR002560">
    <property type="entry name" value="Transposase_DDE"/>
</dbReference>
<feature type="signal peptide" evidence="1">
    <location>
        <begin position="1"/>
        <end position="23"/>
    </location>
</feature>
<proteinExistence type="predicted"/>
<feature type="domain" description="Transposase IS204/IS1001/IS1096/IS1165 DDE" evidence="2">
    <location>
        <begin position="19"/>
        <end position="55"/>
    </location>
</feature>
<keyword evidence="1" id="KW-0732">Signal</keyword>
<dbReference type="RefSeq" id="WP_034702343.1">
    <property type="nucleotide sequence ID" value="NZ_JPRO01000002.1"/>
</dbReference>
<dbReference type="Pfam" id="PF01610">
    <property type="entry name" value="DDE_Tnp_ISL3"/>
    <property type="match status" value="1"/>
</dbReference>
<evidence type="ECO:0000256" key="1">
    <source>
        <dbReference type="SAM" id="SignalP"/>
    </source>
</evidence>
<evidence type="ECO:0000313" key="4">
    <source>
        <dbReference type="Proteomes" id="UP000028703"/>
    </source>
</evidence>
<feature type="chain" id="PRO_5001801729" description="Transposase IS204/IS1001/IS1096/IS1165 DDE domain-containing protein" evidence="1">
    <location>
        <begin position="24"/>
        <end position="61"/>
    </location>
</feature>
<accession>A0A085ZWK3</accession>
<name>A0A085ZWK3_9FLAO</name>